<gene>
    <name evidence="1" type="ORF">HY076_02080</name>
</gene>
<dbReference type="GO" id="GO:0006261">
    <property type="term" value="P:DNA-templated DNA replication"/>
    <property type="evidence" value="ECO:0007669"/>
    <property type="project" value="TreeGrafter"/>
</dbReference>
<protein>
    <submittedName>
        <fullName evidence="1">AAA family ATPase</fullName>
    </submittedName>
</protein>
<dbReference type="InterPro" id="IPR050238">
    <property type="entry name" value="DNA_Rep/Repair_Clamp_Loader"/>
</dbReference>
<dbReference type="Proteomes" id="UP000807850">
    <property type="component" value="Unassembled WGS sequence"/>
</dbReference>
<dbReference type="PANTHER" id="PTHR11669">
    <property type="entry name" value="REPLICATION FACTOR C / DNA POLYMERASE III GAMMA-TAU SUBUNIT"/>
    <property type="match status" value="1"/>
</dbReference>
<accession>A0A9D6QJA9</accession>
<dbReference type="Gene3D" id="3.40.50.300">
    <property type="entry name" value="P-loop containing nucleotide triphosphate hydrolases"/>
    <property type="match status" value="1"/>
</dbReference>
<comment type="caution">
    <text evidence="1">The sequence shown here is derived from an EMBL/GenBank/DDBJ whole genome shotgun (WGS) entry which is preliminary data.</text>
</comment>
<dbReference type="PANTHER" id="PTHR11669:SF8">
    <property type="entry name" value="DNA POLYMERASE III SUBUNIT DELTA"/>
    <property type="match status" value="1"/>
</dbReference>
<name>A0A9D6QJA9_UNCEI</name>
<proteinExistence type="predicted"/>
<organism evidence="1 2">
    <name type="scientific">Eiseniibacteriota bacterium</name>
    <dbReference type="NCBI Taxonomy" id="2212470"/>
    <lineage>
        <taxon>Bacteria</taxon>
        <taxon>Candidatus Eiseniibacteriota</taxon>
    </lineage>
</organism>
<dbReference type="EMBL" id="JACQAY010000060">
    <property type="protein sequence ID" value="MBI3539045.1"/>
    <property type="molecule type" value="Genomic_DNA"/>
</dbReference>
<dbReference type="Pfam" id="PF13177">
    <property type="entry name" value="DNA_pol3_delta2"/>
    <property type="match status" value="1"/>
</dbReference>
<sequence>MPIVRLADLLDQPTATAFLRGVVKGGRFANAYLFHGPPGVGKGTAALAFARALLCDRAAGAAPAAAAAPSLFDAIEPAAPADAPGAPLDDACGACAACARTATLQHPDLKFLFPVSGEESKLDETVIETVTALRDDPLFAFVYDKAASIRLSLTRDLLRDLAYHPFEAARRVVVVRDADRMREDQYSAMLKSLEEPGATAVWVLTTSRPNRLPATIRSRCQRVRFAPLAESTVRSFLTARAGVAADDARLLAALAAGNLTRALTLRDPGPGAIRDEAMALLGPAIKGEAGELWKAAQGFMRYGKTGRESLRRMIEFHELWLRDLLRVRYGAAAEMLANRDQEAELRRQAKTIDAREVRRRLMVLEEALRSIDGNVSADMTLFSAMARVGGRPLGEGDWPPHPAARWDY</sequence>
<dbReference type="SUPFAM" id="SSF52540">
    <property type="entry name" value="P-loop containing nucleoside triphosphate hydrolases"/>
    <property type="match status" value="1"/>
</dbReference>
<reference evidence="1" key="1">
    <citation type="submission" date="2020-07" db="EMBL/GenBank/DDBJ databases">
        <title>Huge and variable diversity of episymbiotic CPR bacteria and DPANN archaea in groundwater ecosystems.</title>
        <authorList>
            <person name="He C.Y."/>
            <person name="Keren R."/>
            <person name="Whittaker M."/>
            <person name="Farag I.F."/>
            <person name="Doudna J."/>
            <person name="Cate J.H.D."/>
            <person name="Banfield J.F."/>
        </authorList>
    </citation>
    <scope>NUCLEOTIDE SEQUENCE</scope>
    <source>
        <strain evidence="1">NC_groundwater_928_Pr1_S-0.2um_72_17</strain>
    </source>
</reference>
<evidence type="ECO:0000313" key="2">
    <source>
        <dbReference type="Proteomes" id="UP000807850"/>
    </source>
</evidence>
<dbReference type="AlphaFoldDB" id="A0A9D6QJA9"/>
<evidence type="ECO:0000313" key="1">
    <source>
        <dbReference type="EMBL" id="MBI3539045.1"/>
    </source>
</evidence>
<dbReference type="InterPro" id="IPR027417">
    <property type="entry name" value="P-loop_NTPase"/>
</dbReference>